<sequence>MSNQEIPHFLTFYQFIHNQFQFIIYIK</sequence>
<proteinExistence type="predicted"/>
<evidence type="ECO:0000313" key="2">
    <source>
        <dbReference type="Proteomes" id="UP000032142"/>
    </source>
</evidence>
<protein>
    <submittedName>
        <fullName evidence="1">Uncharacterized protein</fullName>
    </submittedName>
</protein>
<dbReference type="Proteomes" id="UP000032142">
    <property type="component" value="Unassembled WGS sequence"/>
</dbReference>
<gene>
    <name evidence="1" type="ORF">F383_03662</name>
</gene>
<organism evidence="1 2">
    <name type="scientific">Gossypium arboreum</name>
    <name type="common">Tree cotton</name>
    <name type="synonym">Gossypium nanking</name>
    <dbReference type="NCBI Taxonomy" id="29729"/>
    <lineage>
        <taxon>Eukaryota</taxon>
        <taxon>Viridiplantae</taxon>
        <taxon>Streptophyta</taxon>
        <taxon>Embryophyta</taxon>
        <taxon>Tracheophyta</taxon>
        <taxon>Spermatophyta</taxon>
        <taxon>Magnoliopsida</taxon>
        <taxon>eudicotyledons</taxon>
        <taxon>Gunneridae</taxon>
        <taxon>Pentapetalae</taxon>
        <taxon>rosids</taxon>
        <taxon>malvids</taxon>
        <taxon>Malvales</taxon>
        <taxon>Malvaceae</taxon>
        <taxon>Malvoideae</taxon>
        <taxon>Gossypium</taxon>
    </lineage>
</organism>
<keyword evidence="2" id="KW-1185">Reference proteome</keyword>
<accession>A0A0B0NCD2</accession>
<evidence type="ECO:0000313" key="1">
    <source>
        <dbReference type="EMBL" id="KHG12213.1"/>
    </source>
</evidence>
<reference evidence="2" key="1">
    <citation type="submission" date="2014-09" db="EMBL/GenBank/DDBJ databases">
        <authorList>
            <person name="Mudge J."/>
            <person name="Ramaraj T."/>
            <person name="Lindquist I.E."/>
            <person name="Bharti A.K."/>
            <person name="Sundararajan A."/>
            <person name="Cameron C.T."/>
            <person name="Woodward J.E."/>
            <person name="May G.D."/>
            <person name="Brubaker C."/>
            <person name="Broadhvest J."/>
            <person name="Wilkins T.A."/>
        </authorList>
    </citation>
    <scope>NUCLEOTIDE SEQUENCE</scope>
    <source>
        <strain evidence="2">cv. AKA8401</strain>
    </source>
</reference>
<name>A0A0B0NCD2_GOSAR</name>
<dbReference type="EMBL" id="KN397305">
    <property type="protein sequence ID" value="KHG12213.1"/>
    <property type="molecule type" value="Genomic_DNA"/>
</dbReference>
<dbReference type="AlphaFoldDB" id="A0A0B0NCD2"/>